<dbReference type="GO" id="GO:0005516">
    <property type="term" value="F:calmodulin binding"/>
    <property type="evidence" value="ECO:0007669"/>
    <property type="project" value="TreeGrafter"/>
</dbReference>
<dbReference type="InterPro" id="IPR000593">
    <property type="entry name" value="RasGAP_C"/>
</dbReference>
<reference evidence="4" key="1">
    <citation type="submission" date="2016-11" db="UniProtKB">
        <authorList>
            <consortium name="WormBaseParasite"/>
        </authorList>
    </citation>
    <scope>IDENTIFICATION</scope>
</reference>
<dbReference type="GO" id="GO:1903479">
    <property type="term" value="P:mitotic actomyosin contractile ring assembly actin filament organization"/>
    <property type="evidence" value="ECO:0007669"/>
    <property type="project" value="TreeGrafter"/>
</dbReference>
<keyword evidence="3" id="KW-1185">Reference proteome</keyword>
<evidence type="ECO:0000313" key="4">
    <source>
        <dbReference type="WBParaSite" id="Hba_05418"/>
    </source>
</evidence>
<dbReference type="GO" id="GO:0051015">
    <property type="term" value="F:actin filament binding"/>
    <property type="evidence" value="ECO:0007669"/>
    <property type="project" value="TreeGrafter"/>
</dbReference>
<dbReference type="Pfam" id="PF03836">
    <property type="entry name" value="RasGAP_C"/>
    <property type="match status" value="1"/>
</dbReference>
<dbReference type="SUPFAM" id="SSF143885">
    <property type="entry name" value="RGC domain-like"/>
    <property type="match status" value="1"/>
</dbReference>
<evidence type="ECO:0000256" key="1">
    <source>
        <dbReference type="SAM" id="Coils"/>
    </source>
</evidence>
<dbReference type="GO" id="GO:0005938">
    <property type="term" value="C:cell cortex"/>
    <property type="evidence" value="ECO:0007669"/>
    <property type="project" value="TreeGrafter"/>
</dbReference>
<dbReference type="PANTHER" id="PTHR14149:SF14">
    <property type="entry name" value="CALPONIN-HOMOLOGY (CH) DOMAIN-CONTAINING PROTEIN"/>
    <property type="match status" value="1"/>
</dbReference>
<feature type="domain" description="RasGAP protein C-terminal" evidence="2">
    <location>
        <begin position="4"/>
        <end position="95"/>
    </location>
</feature>
<dbReference type="WBParaSite" id="Hba_05418">
    <property type="protein sequence ID" value="Hba_05418"/>
    <property type="gene ID" value="Hba_05418"/>
</dbReference>
<dbReference type="AlphaFoldDB" id="A0A1I7WK56"/>
<evidence type="ECO:0000259" key="2">
    <source>
        <dbReference type="Pfam" id="PF03836"/>
    </source>
</evidence>
<sequence>MICRRKEQVEQRRNLEATQNKLQAQRKELNERLSRYEEYIDTCLENLNRTSRRLSFRPNTKEAGKIQKKRQSLDVIQSFKSSADKLFRKGVLIDVLNPEYQNAKRITKLSVDIASTEKKGIFKITLIEGKEVVNNFSLNFQDLLKSDSYENERFVLNEVLVLDVPRTIQYINRKFYNNNELYESRIYNSMLRSRLISFLLPLIWGRNRTIVLSNGWLMGCARFCGPSYTRLPISVDNSYIEYNYALEVKEYLTNDMHTRGSGWNQILAKYIGWQLYLNMADLFMIGLFLSFHCESNHPHYPLDWEEMFILKAFY</sequence>
<accession>A0A1I7WK56</accession>
<evidence type="ECO:0000313" key="3">
    <source>
        <dbReference type="Proteomes" id="UP000095283"/>
    </source>
</evidence>
<protein>
    <submittedName>
        <fullName evidence="4">RasGAP_C domain-containing protein</fullName>
    </submittedName>
</protein>
<dbReference type="Proteomes" id="UP000095283">
    <property type="component" value="Unplaced"/>
</dbReference>
<organism evidence="3 4">
    <name type="scientific">Heterorhabditis bacteriophora</name>
    <name type="common">Entomopathogenic nematode worm</name>
    <dbReference type="NCBI Taxonomy" id="37862"/>
    <lineage>
        <taxon>Eukaryota</taxon>
        <taxon>Metazoa</taxon>
        <taxon>Ecdysozoa</taxon>
        <taxon>Nematoda</taxon>
        <taxon>Chromadorea</taxon>
        <taxon>Rhabditida</taxon>
        <taxon>Rhabditina</taxon>
        <taxon>Rhabditomorpha</taxon>
        <taxon>Strongyloidea</taxon>
        <taxon>Heterorhabditidae</taxon>
        <taxon>Heterorhabditis</taxon>
    </lineage>
</organism>
<name>A0A1I7WK56_HETBA</name>
<proteinExistence type="predicted"/>
<feature type="coiled-coil region" evidence="1">
    <location>
        <begin position="5"/>
        <end position="46"/>
    </location>
</feature>
<dbReference type="PANTHER" id="PTHR14149">
    <property type="entry name" value="RAS GTPASE-ACTIVATING PROTEIN WITH IQ MOTIF"/>
    <property type="match status" value="1"/>
</dbReference>
<dbReference type="GO" id="GO:0005096">
    <property type="term" value="F:GTPase activator activity"/>
    <property type="evidence" value="ECO:0007669"/>
    <property type="project" value="TreeGrafter"/>
</dbReference>
<keyword evidence="1" id="KW-0175">Coiled coil</keyword>